<dbReference type="GeneID" id="33064884"/>
<evidence type="ECO:0000313" key="1">
    <source>
        <dbReference type="EMBL" id="AOT59025.1"/>
    </source>
</evidence>
<keyword evidence="2" id="KW-1185">Reference proteome</keyword>
<proteinExistence type="predicted"/>
<dbReference type="OrthoDB" id="69438at2"/>
<dbReference type="KEGG" id="srn:A4G23_01851"/>
<organism evidence="1 2">
    <name type="scientific">Streptomyces rubrolavendulae</name>
    <dbReference type="NCBI Taxonomy" id="285473"/>
    <lineage>
        <taxon>Bacteria</taxon>
        <taxon>Bacillati</taxon>
        <taxon>Actinomycetota</taxon>
        <taxon>Actinomycetes</taxon>
        <taxon>Kitasatosporales</taxon>
        <taxon>Streptomycetaceae</taxon>
        <taxon>Streptomyces</taxon>
    </lineage>
</organism>
<name>A0A1D8G0N5_9ACTN</name>
<dbReference type="AlphaFoldDB" id="A0A1D8G0N5"/>
<dbReference type="EMBL" id="CP017316">
    <property type="protein sequence ID" value="AOT59025.1"/>
    <property type="molecule type" value="Genomic_DNA"/>
</dbReference>
<sequence length="107" mass="11912">MSRTAGGSWYCVPCGYTQLGLPTAIPADVTCPRCADATLHHAGATVRCRRRGCAYELDAEAFALFCRLVAELDADGPRFFHRVAARTAELRAREPYWLSDTREPLHR</sequence>
<dbReference type="Proteomes" id="UP000095349">
    <property type="component" value="Chromosome"/>
</dbReference>
<evidence type="ECO:0000313" key="2">
    <source>
        <dbReference type="Proteomes" id="UP000095349"/>
    </source>
</evidence>
<dbReference type="STRING" id="285473.A4G23_01851"/>
<accession>A0A1D8G0N5</accession>
<dbReference type="RefSeq" id="WP_069976516.1">
    <property type="nucleotide sequence ID" value="NZ_CP017316.1"/>
</dbReference>
<reference evidence="1 2" key="1">
    <citation type="submission" date="2016-09" db="EMBL/GenBank/DDBJ databases">
        <title>Streptomyces rubrolavendulae MJM4426 Genome sequencing and assembly.</title>
        <authorList>
            <person name="Kim J.-G."/>
        </authorList>
    </citation>
    <scope>NUCLEOTIDE SEQUENCE [LARGE SCALE GENOMIC DNA]</scope>
    <source>
        <strain evidence="1 2">MJM4426</strain>
    </source>
</reference>
<protein>
    <submittedName>
        <fullName evidence="1">Uncharacterized protein</fullName>
    </submittedName>
</protein>
<gene>
    <name evidence="1" type="ORF">A4G23_01851</name>
</gene>